<accession>A0ABU6U0L4</accession>
<reference evidence="1 2" key="1">
    <citation type="journal article" date="2023" name="Plants (Basel)">
        <title>Bridging the Gap: Combining Genomics and Transcriptomics Approaches to Understand Stylosanthes scabra, an Orphan Legume from the Brazilian Caatinga.</title>
        <authorList>
            <person name="Ferreira-Neto J.R.C."/>
            <person name="da Silva M.D."/>
            <person name="Binneck E."/>
            <person name="de Melo N.F."/>
            <person name="da Silva R.H."/>
            <person name="de Melo A.L.T.M."/>
            <person name="Pandolfi V."/>
            <person name="Bustamante F.O."/>
            <person name="Brasileiro-Vidal A.C."/>
            <person name="Benko-Iseppon A.M."/>
        </authorList>
    </citation>
    <scope>NUCLEOTIDE SEQUENCE [LARGE SCALE GENOMIC DNA]</scope>
    <source>
        <tissue evidence="1">Leaves</tissue>
    </source>
</reference>
<proteinExistence type="predicted"/>
<sequence length="68" mass="7728">KGLGSCLPPLPDIAIRGFFQFLKKASFRLLRKVLTYYFMSNAFKVHPSNKFKVMGDAGILSCMEEIQK</sequence>
<evidence type="ECO:0000313" key="1">
    <source>
        <dbReference type="EMBL" id="MED6154659.1"/>
    </source>
</evidence>
<dbReference type="Proteomes" id="UP001341840">
    <property type="component" value="Unassembled WGS sequence"/>
</dbReference>
<organism evidence="1 2">
    <name type="scientific">Stylosanthes scabra</name>
    <dbReference type="NCBI Taxonomy" id="79078"/>
    <lineage>
        <taxon>Eukaryota</taxon>
        <taxon>Viridiplantae</taxon>
        <taxon>Streptophyta</taxon>
        <taxon>Embryophyta</taxon>
        <taxon>Tracheophyta</taxon>
        <taxon>Spermatophyta</taxon>
        <taxon>Magnoliopsida</taxon>
        <taxon>eudicotyledons</taxon>
        <taxon>Gunneridae</taxon>
        <taxon>Pentapetalae</taxon>
        <taxon>rosids</taxon>
        <taxon>fabids</taxon>
        <taxon>Fabales</taxon>
        <taxon>Fabaceae</taxon>
        <taxon>Papilionoideae</taxon>
        <taxon>50 kb inversion clade</taxon>
        <taxon>dalbergioids sensu lato</taxon>
        <taxon>Dalbergieae</taxon>
        <taxon>Pterocarpus clade</taxon>
        <taxon>Stylosanthes</taxon>
    </lineage>
</organism>
<feature type="non-terminal residue" evidence="1">
    <location>
        <position position="1"/>
    </location>
</feature>
<comment type="caution">
    <text evidence="1">The sequence shown here is derived from an EMBL/GenBank/DDBJ whole genome shotgun (WGS) entry which is preliminary data.</text>
</comment>
<evidence type="ECO:0000313" key="2">
    <source>
        <dbReference type="Proteomes" id="UP001341840"/>
    </source>
</evidence>
<keyword evidence="2" id="KW-1185">Reference proteome</keyword>
<gene>
    <name evidence="1" type="ORF">PIB30_114736</name>
</gene>
<dbReference type="EMBL" id="JASCZI010101572">
    <property type="protein sequence ID" value="MED6154659.1"/>
    <property type="molecule type" value="Genomic_DNA"/>
</dbReference>
<name>A0ABU6U0L4_9FABA</name>
<protein>
    <submittedName>
        <fullName evidence="1">Uncharacterized protein</fullName>
    </submittedName>
</protein>